<dbReference type="InterPro" id="IPR025110">
    <property type="entry name" value="AMP-bd_C"/>
</dbReference>
<evidence type="ECO:0000256" key="2">
    <source>
        <dbReference type="ARBA" id="ARBA00006432"/>
    </source>
</evidence>
<dbReference type="Gene3D" id="3.30.559.10">
    <property type="entry name" value="Chloramphenicol acetyltransferase-like domain"/>
    <property type="match status" value="3"/>
</dbReference>
<gene>
    <name evidence="7" type="ORF">DEJ49_29480</name>
</gene>
<comment type="cofactor">
    <cofactor evidence="1">
        <name>pantetheine 4'-phosphate</name>
        <dbReference type="ChEBI" id="CHEBI:47942"/>
    </cofactor>
</comment>
<dbReference type="InterPro" id="IPR029058">
    <property type="entry name" value="AB_hydrolase_fold"/>
</dbReference>
<dbReference type="PANTHER" id="PTHR45527:SF1">
    <property type="entry name" value="FATTY ACID SYNTHASE"/>
    <property type="match status" value="1"/>
</dbReference>
<keyword evidence="4" id="KW-0597">Phosphoprotein</keyword>
<dbReference type="Pfam" id="PF00550">
    <property type="entry name" value="PP-binding"/>
    <property type="match status" value="3"/>
</dbReference>
<feature type="compositionally biased region" description="Low complexity" evidence="5">
    <location>
        <begin position="3242"/>
        <end position="3256"/>
    </location>
</feature>
<evidence type="ECO:0000313" key="8">
    <source>
        <dbReference type="Proteomes" id="UP000324015"/>
    </source>
</evidence>
<dbReference type="Proteomes" id="UP000324015">
    <property type="component" value="Chromosome"/>
</dbReference>
<dbReference type="EMBL" id="CP029191">
    <property type="protein sequence ID" value="QES44577.1"/>
    <property type="molecule type" value="Genomic_DNA"/>
</dbReference>
<feature type="region of interest" description="Disordered" evidence="5">
    <location>
        <begin position="1"/>
        <end position="55"/>
    </location>
</feature>
<dbReference type="SUPFAM" id="SSF47336">
    <property type="entry name" value="ACP-like"/>
    <property type="match status" value="3"/>
</dbReference>
<feature type="compositionally biased region" description="Basic and acidic residues" evidence="5">
    <location>
        <begin position="2096"/>
        <end position="2105"/>
    </location>
</feature>
<dbReference type="CDD" id="cd05930">
    <property type="entry name" value="A_NRPS"/>
    <property type="match status" value="1"/>
</dbReference>
<evidence type="ECO:0000256" key="4">
    <source>
        <dbReference type="ARBA" id="ARBA00022553"/>
    </source>
</evidence>
<feature type="region of interest" description="Disordered" evidence="5">
    <location>
        <begin position="420"/>
        <end position="444"/>
    </location>
</feature>
<dbReference type="GO" id="GO:0003824">
    <property type="term" value="F:catalytic activity"/>
    <property type="evidence" value="ECO:0007669"/>
    <property type="project" value="InterPro"/>
</dbReference>
<dbReference type="Gene3D" id="2.30.38.10">
    <property type="entry name" value="Luciferase, Domain 3"/>
    <property type="match status" value="3"/>
</dbReference>
<feature type="domain" description="Carrier" evidence="6">
    <location>
        <begin position="3176"/>
        <end position="3252"/>
    </location>
</feature>
<dbReference type="GO" id="GO:0005737">
    <property type="term" value="C:cytoplasm"/>
    <property type="evidence" value="ECO:0007669"/>
    <property type="project" value="TreeGrafter"/>
</dbReference>
<dbReference type="GO" id="GO:0031177">
    <property type="term" value="F:phosphopantetheine binding"/>
    <property type="evidence" value="ECO:0007669"/>
    <property type="project" value="InterPro"/>
</dbReference>
<dbReference type="NCBIfam" id="TIGR01733">
    <property type="entry name" value="AA-adenyl-dom"/>
    <property type="match status" value="3"/>
</dbReference>
<dbReference type="GO" id="GO:0072330">
    <property type="term" value="P:monocarboxylic acid biosynthetic process"/>
    <property type="evidence" value="ECO:0007669"/>
    <property type="project" value="UniProtKB-ARBA"/>
</dbReference>
<dbReference type="PROSITE" id="PS00455">
    <property type="entry name" value="AMP_BINDING"/>
    <property type="match status" value="3"/>
</dbReference>
<dbReference type="FunFam" id="3.40.50.980:FF:000001">
    <property type="entry name" value="Non-ribosomal peptide synthetase"/>
    <property type="match status" value="3"/>
</dbReference>
<dbReference type="InterPro" id="IPR023213">
    <property type="entry name" value="CAT-like_dom_sf"/>
</dbReference>
<dbReference type="CDD" id="cd17646">
    <property type="entry name" value="A_NRPS_AB3403-like"/>
    <property type="match status" value="1"/>
</dbReference>
<feature type="domain" description="Carrier" evidence="6">
    <location>
        <begin position="1029"/>
        <end position="1104"/>
    </location>
</feature>
<keyword evidence="3" id="KW-0596">Phosphopantetheine</keyword>
<dbReference type="Gene3D" id="3.40.50.980">
    <property type="match status" value="6"/>
</dbReference>
<dbReference type="PROSITE" id="PS50075">
    <property type="entry name" value="CARRIER"/>
    <property type="match status" value="3"/>
</dbReference>
<dbReference type="FunFam" id="1.10.1200.10:FF:000005">
    <property type="entry name" value="Nonribosomal peptide synthetase 1"/>
    <property type="match status" value="1"/>
</dbReference>
<dbReference type="PROSITE" id="PS00012">
    <property type="entry name" value="PHOSPHOPANTETHEINE"/>
    <property type="match status" value="3"/>
</dbReference>
<sequence length="3270" mass="349143">MCAAHRRPVSPRSIGPARESAGGRPHSGSGEVVARTGNGLPRHVAAPGTESGSTLSHELEDVWPLSPLQEGLVYHALADREGPDAYVVQLILDFEGALDAGAMRAAGQALLDRHANLRAAFWVDDLDEPVQVVARDVELPWEEIDLTHLSPARTEAELRAFADAERARRFELDRPPLLRMALLRHSGGDNSPQEGGSRLVVTQHHVLVDGWSSSLMVRELLALYDSKGDDSALPPVTPYRDYLVWLSEQDREGAREAWTRALAGAEPTHLATPVTTGPADDAAPVFPESFVAHLPQDTTAALQARARGLGVTLSTLVQSVWGVLLGRMSGQDDVVFGAVVSGRSPEIPGVESMIGLFINTVPVRVRLHSLDTWADLAVRVQDEQAALLPHQHLSLTDIQRTAGIGDAFDTVMAVENFPANRKGSAAPDTSAGDHASRLTATATQGRDATHYPLSLAVSPGDVLKLRLDFRADRFDRPTVAAIADRFMRLLGSVAEDAGQRVGDVQLLSNDERGRVLDGWGSGPVVEVPEETASAMFAARVAQAPDAPAIVTADGSIAYSYAELDARADRLARLLVDRGVGPEQVVALALPRSPELVVAVLAVWKAGAAYLPIDTGYPVDRIRFMVEDARPSLVLTDATTTALWTQDTAVVRLDDRAVQTELAAGIPADLSAPGPTHPAYVIYTSGSTGTPKGVVVTHEGLVNLVASSTPHLGLGPGSRVLQFASPSFDAATWDWSLALLTGAALVVADAHELAPGDALARVVNTAGVTYCMVPPSALSVLDLTQVPETLTVVVGGEACPPDIAERWSTGRRMINAYGPTEATVCATLSDPLSGAGVPPIGRPVGNVRTYVLDKGLSPVPPGVPGELYVAGAGVARGYLNRPGLTAERFVADPYGPSGSRMYRTGDLARWNQDGTLHFLGRADDQVKLRGFRIELGEVEAALAAAPGVRAAAAVIREDRPGDRRLVGYVVAGQTLDVDQVKQAVAARLPDHMVPAAVVTVGELPLMPNGKLDRKALPAPDYSGTTTPTRAPRDAREEILAGLFTEVLGLDRIGVDDNFFDLGGHSLLAMRLTGRVRAVMGVDLVVRDLFAAPTVAALARTVAATTNPADRPALVPAARPDRMPLSFAQRRLWFLYRLEGPSATYNVPVVLRLSGALDAKALLAALGDVVGRHEALRTVFPDVDGQPYQDIRPATDARPEVSVSSVTEAELAEAVDRAVRHPFDLAAELPFRGALFSMEDAADEHVLVLVIHHIAGDGWSMGPLARDLGTAYAARCAGESPVWEPLPVQYADYTLWQHELLGDESDPDSLLARQLDHWKDALAGLPDRIDLPTDLPERAADDRRGEVAELSLPAELHEDLVRVAKGQRSTVFMVLQSALAVLLHRLGAGTDIPIGTPTAGRAQQELDTLIGNFVNTLVLRTDLSGDPTFTELLDRVREADLNAYAHQDVPFESLVEALNPTRTTDHQPLYQVMLTLQNHEAQQLDIPGLSLTASSWNTRAARRDLTLTLRERFGPDGAPLGIDGALQFDAGRFSRERVEAVGRWFVQALASLLDDPEQHVGSVDLLSAAERHEMLRTWNDTAVPAPPGTLVELFRAQVAATPDAVALVGDGTQLTYGELDARANRLARLLTEHGVGPEHIVALALPRSPGTVAALLGVLKAGAAYLPVDTTYPADRIRHMVRDARPTLVLAATSTTGLWSDDTPVVLLDDPALQSRTAALDPSDPGTAPDPSHPAYVIYTSGSTGTPKGVVVPHAAVTDYLRDTSRRYTGAKGVALLHTSLSFDLSITALLTPLVSGGRVVLTELRDGLADDAEVRSLGCDFLKATPSHLALLEGLPDEVSPREELLLGGEALLGEALRTWRQGHPDVTVMNVYGPTEASVNCTEFRIEPGDELPDGPVPIGRPMANTQVYVLDAGLRPVPPGVPGELYVAGAGLARGYLRRPGLTAGRFVADPYGPAGSRMYRTGDLARWNGDGTLVFVGRADDQVKLRGYRIELGEVEAELTRCEHVARAAAVVREEQEGDRRLVGYVVPDAEGNVDPAEVRERLAARLPEYMVPTAVVVLDALPLTAHGKLDRRALPEPDYTAGTGTDTGTGAEGRQERPPRSPHEEILTALFAEVLGIDPERVGVDDSFFDLGGHSLLAARVIGRIRRAMGAQLGIKAFFDSPTVAGLTRQLGGSPEARPPIVPVARPERMPLSFAQRRLWFLYRFEGPSATYNGAAVLRISGAMDAAALRAALGDVVARHEALRTVFPETDGEPYQDVRPVDEARPVLDVASVPETELSGAVDRAVRHAFDLATELPFRAALFTVDDAADEHVLVLVIHHIAGDGWSVGPLSRDLSAAYAARRSGRAPAWTPLPVQYADYTLWQRDLLGAESDPESLLAAQVGHWRDALAGLPERIALPTDRPYPEQAGFEGGVVPVRIDAGLHQALVELARSRQTTVFMVLQAALAVLLHRLGAGTDIPIGTPVAGRGEEELDDLVGFFVNTLVLRTDLSGDPTFTELLDRVRETDLNAYAHQDVPFEGLVEALNPTRSLAHHPLFQVMLGLNGNPRGELTFAGAKATPQEARIRAARMDLTVHLAERQGGGDAPDGITGSVAYRTDLFEQATVTALVERLLRVLRAVADDPEQRVGSVDVLSEGERHRVLEEWNDTVTSVPAATVPELFQAQAAATPDAVALISDGIDNADGTRLTYGELNARANALAQLLTGRGVGPEHIVAVALPRSPELVVALLAVLKAGAAYLPLDTSYPAERLRHMVEDARPTLVLTDTGTTGPWAEGIPAVLLDDPALRSRTAASDPGDPAIAPDPAHPAYVIYTSGSTGTPKGVAVPHSGVVNRLAWMQSEYGLGAGDRVLQKTPAGFDVSVWEFFWPLFQGASMVLAKPGGHNDAAYLAGLVAREGVTTLHFVPSMLDAFLNEPTAGRCVSLHRVFSSGEALHAHTVSRCRAVLPAARLHNLYGPTEATVDVTYHPCAADGDSEVAPPIGRPIANTRVYVLDAALRPVAPGVAGELYLAGAGLARGYLNRPGLTAERFVADPYGSAGTRMYRTGDLVAWNNDGTLRYLGRTDDQVKLRGFRIELGEVAAVLTGCPSVAAAAVVIREDRPGDHRLVGYVVAEDGTPLDRPGIQDRLRRALPEHMVPGALVPLDALPLTPNGKLDRKALPAPDHTSVTATAPSRPPRDSREEALVALFSEVLGLEKPVGVDDNFFDLGGHSLLATRLIGRIRTVLGAEVDLRTVFTRPTPAELAGSLGAPGAPAARPRPKLRPRPRGTT</sequence>
<dbReference type="SUPFAM" id="SSF56801">
    <property type="entry name" value="Acetyl-CoA synthetase-like"/>
    <property type="match status" value="3"/>
</dbReference>
<dbReference type="Pfam" id="PF00668">
    <property type="entry name" value="Condensation"/>
    <property type="match status" value="3"/>
</dbReference>
<dbReference type="SMART" id="SM00823">
    <property type="entry name" value="PKS_PP"/>
    <property type="match status" value="3"/>
</dbReference>
<dbReference type="GO" id="GO:0017000">
    <property type="term" value="P:antibiotic biosynthetic process"/>
    <property type="evidence" value="ECO:0007669"/>
    <property type="project" value="UniProtKB-ARBA"/>
</dbReference>
<dbReference type="InterPro" id="IPR006162">
    <property type="entry name" value="Ppantetheine_attach_site"/>
</dbReference>
<accession>A0A5P2CRD8</accession>
<dbReference type="CDD" id="cd17652">
    <property type="entry name" value="A_NRPS_CmdD_like"/>
    <property type="match status" value="1"/>
</dbReference>
<dbReference type="FunFam" id="3.40.50.12780:FF:000012">
    <property type="entry name" value="Non-ribosomal peptide synthetase"/>
    <property type="match status" value="3"/>
</dbReference>
<dbReference type="InterPro" id="IPR020806">
    <property type="entry name" value="PKS_PP-bd"/>
</dbReference>
<dbReference type="Gene3D" id="3.30.559.30">
    <property type="entry name" value="Nonribosomal peptide synthetase, condensation domain"/>
    <property type="match status" value="3"/>
</dbReference>
<dbReference type="Gene3D" id="3.40.50.1820">
    <property type="entry name" value="alpha/beta hydrolase"/>
    <property type="match status" value="1"/>
</dbReference>
<name>A0A5P2CRD8_STRVZ</name>
<feature type="domain" description="Carrier" evidence="6">
    <location>
        <begin position="2101"/>
        <end position="2178"/>
    </location>
</feature>
<dbReference type="Pfam" id="PF13193">
    <property type="entry name" value="AMP-binding_C"/>
    <property type="match status" value="3"/>
</dbReference>
<feature type="region of interest" description="Disordered" evidence="5">
    <location>
        <begin position="3242"/>
        <end position="3270"/>
    </location>
</feature>
<evidence type="ECO:0000256" key="1">
    <source>
        <dbReference type="ARBA" id="ARBA00001957"/>
    </source>
</evidence>
<proteinExistence type="inferred from homology"/>
<dbReference type="CDD" id="cd19540">
    <property type="entry name" value="LCL_NRPS-like"/>
    <property type="match status" value="2"/>
</dbReference>
<dbReference type="Gene3D" id="3.30.300.30">
    <property type="match status" value="3"/>
</dbReference>
<dbReference type="InterPro" id="IPR045851">
    <property type="entry name" value="AMP-bd_C_sf"/>
</dbReference>
<dbReference type="Gene3D" id="1.10.1200.10">
    <property type="entry name" value="ACP-like"/>
    <property type="match status" value="2"/>
</dbReference>
<dbReference type="NCBIfam" id="NF003417">
    <property type="entry name" value="PRK04813.1"/>
    <property type="match status" value="3"/>
</dbReference>
<feature type="region of interest" description="Disordered" evidence="5">
    <location>
        <begin position="3152"/>
        <end position="3180"/>
    </location>
</feature>
<dbReference type="InterPro" id="IPR001242">
    <property type="entry name" value="Condensation_dom"/>
</dbReference>
<evidence type="ECO:0000256" key="3">
    <source>
        <dbReference type="ARBA" id="ARBA00022450"/>
    </source>
</evidence>
<dbReference type="PANTHER" id="PTHR45527">
    <property type="entry name" value="NONRIBOSOMAL PEPTIDE SYNTHETASE"/>
    <property type="match status" value="1"/>
</dbReference>
<dbReference type="SUPFAM" id="SSF52777">
    <property type="entry name" value="CoA-dependent acyltransferases"/>
    <property type="match status" value="6"/>
</dbReference>
<evidence type="ECO:0000256" key="5">
    <source>
        <dbReference type="SAM" id="MobiDB-lite"/>
    </source>
</evidence>
<dbReference type="InterPro" id="IPR009081">
    <property type="entry name" value="PP-bd_ACP"/>
</dbReference>
<dbReference type="InterPro" id="IPR020845">
    <property type="entry name" value="AMP-binding_CS"/>
</dbReference>
<feature type="compositionally biased region" description="Basic residues" evidence="5">
    <location>
        <begin position="3258"/>
        <end position="3270"/>
    </location>
</feature>
<dbReference type="InterPro" id="IPR036736">
    <property type="entry name" value="ACP-like_sf"/>
</dbReference>
<dbReference type="GO" id="GO:0008610">
    <property type="term" value="P:lipid biosynthetic process"/>
    <property type="evidence" value="ECO:0007669"/>
    <property type="project" value="UniProtKB-ARBA"/>
</dbReference>
<dbReference type="CDD" id="cd19543">
    <property type="entry name" value="DCL_NRPS"/>
    <property type="match status" value="1"/>
</dbReference>
<dbReference type="FunFam" id="1.10.1200.10:FF:000016">
    <property type="entry name" value="Non-ribosomal peptide synthase"/>
    <property type="match status" value="2"/>
</dbReference>
<organism evidence="7 8">
    <name type="scientific">Streptomyces venezuelae</name>
    <dbReference type="NCBI Taxonomy" id="54571"/>
    <lineage>
        <taxon>Bacteria</taxon>
        <taxon>Bacillati</taxon>
        <taxon>Actinomycetota</taxon>
        <taxon>Actinomycetes</taxon>
        <taxon>Kitasatosporales</taxon>
        <taxon>Streptomycetaceae</taxon>
        <taxon>Streptomyces</taxon>
    </lineage>
</organism>
<dbReference type="InterPro" id="IPR010071">
    <property type="entry name" value="AA_adenyl_dom"/>
</dbReference>
<protein>
    <submittedName>
        <fullName evidence="7">Non-ribosomal peptide synthetase</fullName>
    </submittedName>
</protein>
<dbReference type="FunFam" id="3.40.50.980:FF:000002">
    <property type="entry name" value="Enterobactin synthetase component F"/>
    <property type="match status" value="1"/>
</dbReference>
<dbReference type="GO" id="GO:0043041">
    <property type="term" value="P:amino acid activation for nonribosomal peptide biosynthetic process"/>
    <property type="evidence" value="ECO:0007669"/>
    <property type="project" value="TreeGrafter"/>
</dbReference>
<dbReference type="FunFam" id="2.30.38.10:FF:000001">
    <property type="entry name" value="Non-ribosomal peptide synthetase PvdI"/>
    <property type="match status" value="3"/>
</dbReference>
<comment type="similarity">
    <text evidence="2">Belongs to the ATP-dependent AMP-binding enzyme family.</text>
</comment>
<evidence type="ECO:0000313" key="7">
    <source>
        <dbReference type="EMBL" id="QES44577.1"/>
    </source>
</evidence>
<dbReference type="FunFam" id="3.30.300.30:FF:000010">
    <property type="entry name" value="Enterobactin synthetase component F"/>
    <property type="match status" value="3"/>
</dbReference>
<dbReference type="InterPro" id="IPR000873">
    <property type="entry name" value="AMP-dep_synth/lig_dom"/>
</dbReference>
<evidence type="ECO:0000259" key="6">
    <source>
        <dbReference type="PROSITE" id="PS50075"/>
    </source>
</evidence>
<dbReference type="Pfam" id="PF00501">
    <property type="entry name" value="AMP-binding"/>
    <property type="match status" value="3"/>
</dbReference>
<reference evidence="7 8" key="1">
    <citation type="submission" date="2018-05" db="EMBL/GenBank/DDBJ databases">
        <title>Streptomyces venezuelae.</title>
        <authorList>
            <person name="Kim W."/>
            <person name="Lee N."/>
            <person name="Cho B.-K."/>
        </authorList>
    </citation>
    <scope>NUCLEOTIDE SEQUENCE [LARGE SCALE GENOMIC DNA]</scope>
    <source>
        <strain evidence="7 8">ATCC 14585</strain>
    </source>
</reference>
<dbReference type="GO" id="GO:0044550">
    <property type="term" value="P:secondary metabolite biosynthetic process"/>
    <property type="evidence" value="ECO:0007669"/>
    <property type="project" value="UniProtKB-ARBA"/>
</dbReference>
<feature type="region of interest" description="Disordered" evidence="5">
    <location>
        <begin position="2075"/>
        <end position="2105"/>
    </location>
</feature>